<dbReference type="AlphaFoldDB" id="A0A5C6CIJ7"/>
<dbReference type="InterPro" id="IPR045584">
    <property type="entry name" value="Pilin-like"/>
</dbReference>
<dbReference type="Pfam" id="PF07963">
    <property type="entry name" value="N_methyl"/>
    <property type="match status" value="1"/>
</dbReference>
<dbReference type="EMBL" id="SJPS01000007">
    <property type="protein sequence ID" value="TWU22569.1"/>
    <property type="molecule type" value="Genomic_DNA"/>
</dbReference>
<keyword evidence="1" id="KW-0812">Transmembrane</keyword>
<dbReference type="Proteomes" id="UP000318437">
    <property type="component" value="Unassembled WGS sequence"/>
</dbReference>
<dbReference type="NCBIfam" id="TIGR04294">
    <property type="entry name" value="pre_pil_HX9DG"/>
    <property type="match status" value="1"/>
</dbReference>
<name>A0A5C6CIJ7_9BACT</name>
<sequence length="360" mass="38462">MNRRLSRKGLPAGNHSNGFTLVELLVVIAIIGVLVALLLPAIQAAREAARRIQCQSQLHNLGLAVLNYESSYKNLPPSSQMQNPPGGRGGNISAARLMYSGDQLSYVVKVLPYLELQSLYDQFDLSKSVLNQNVNLAPEAQQPSVLLCPTDGASGRFYQSPTYTTGKTLGKGNYAAYTCPEHITSSGVWQGALIHEPQPLSRITDGTTNTVMLAEVRTREDPLDQRGAWALAWPGASVLGLDMHGTGVGTGNVGDQVGQSNTPYIPNPSLVDGALPPNATNYQDDLRDCTSGSFTQQDSQLQGMPCNPTNSHTAAARSLHLGGVNAANVDGSVRFLRDEIDPLILGLLVCINDGISTEQE</sequence>
<comment type="caution">
    <text evidence="3">The sequence shown here is derived from an EMBL/GenBank/DDBJ whole genome shotgun (WGS) entry which is preliminary data.</text>
</comment>
<organism evidence="3 4">
    <name type="scientific">Bythopirellula polymerisocia</name>
    <dbReference type="NCBI Taxonomy" id="2528003"/>
    <lineage>
        <taxon>Bacteria</taxon>
        <taxon>Pseudomonadati</taxon>
        <taxon>Planctomycetota</taxon>
        <taxon>Planctomycetia</taxon>
        <taxon>Pirellulales</taxon>
        <taxon>Lacipirellulaceae</taxon>
        <taxon>Bythopirellula</taxon>
    </lineage>
</organism>
<evidence type="ECO:0000313" key="3">
    <source>
        <dbReference type="EMBL" id="TWU22569.1"/>
    </source>
</evidence>
<keyword evidence="1" id="KW-0472">Membrane</keyword>
<dbReference type="InterPro" id="IPR011453">
    <property type="entry name" value="DUF1559"/>
</dbReference>
<evidence type="ECO:0000259" key="2">
    <source>
        <dbReference type="Pfam" id="PF07596"/>
    </source>
</evidence>
<dbReference type="NCBIfam" id="TIGR02532">
    <property type="entry name" value="IV_pilin_GFxxxE"/>
    <property type="match status" value="1"/>
</dbReference>
<dbReference type="Gene3D" id="3.30.700.10">
    <property type="entry name" value="Glycoprotein, Type 4 Pilin"/>
    <property type="match status" value="1"/>
</dbReference>
<dbReference type="InterPro" id="IPR012902">
    <property type="entry name" value="N_methyl_site"/>
</dbReference>
<dbReference type="Pfam" id="PF07596">
    <property type="entry name" value="SBP_bac_10"/>
    <property type="match status" value="1"/>
</dbReference>
<dbReference type="PANTHER" id="PTHR30093:SF2">
    <property type="entry name" value="TYPE II SECRETION SYSTEM PROTEIN H"/>
    <property type="match status" value="1"/>
</dbReference>
<evidence type="ECO:0000256" key="1">
    <source>
        <dbReference type="SAM" id="Phobius"/>
    </source>
</evidence>
<proteinExistence type="predicted"/>
<keyword evidence="4" id="KW-1185">Reference proteome</keyword>
<keyword evidence="1" id="KW-1133">Transmembrane helix</keyword>
<dbReference type="OrthoDB" id="251754at2"/>
<dbReference type="PANTHER" id="PTHR30093">
    <property type="entry name" value="GENERAL SECRETION PATHWAY PROTEIN G"/>
    <property type="match status" value="1"/>
</dbReference>
<feature type="transmembrane region" description="Helical" evidence="1">
    <location>
        <begin position="21"/>
        <end position="42"/>
    </location>
</feature>
<accession>A0A5C6CIJ7</accession>
<dbReference type="InterPro" id="IPR027558">
    <property type="entry name" value="Pre_pil_HX9DG_C"/>
</dbReference>
<protein>
    <recommendedName>
        <fullName evidence="2">DUF1559 domain-containing protein</fullName>
    </recommendedName>
</protein>
<dbReference type="SUPFAM" id="SSF54523">
    <property type="entry name" value="Pili subunits"/>
    <property type="match status" value="1"/>
</dbReference>
<feature type="domain" description="DUF1559" evidence="2">
    <location>
        <begin position="43"/>
        <end position="342"/>
    </location>
</feature>
<dbReference type="RefSeq" id="WP_146452342.1">
    <property type="nucleotide sequence ID" value="NZ_SJPS01000007.1"/>
</dbReference>
<gene>
    <name evidence="3" type="ORF">Pla144_40290</name>
</gene>
<evidence type="ECO:0000313" key="4">
    <source>
        <dbReference type="Proteomes" id="UP000318437"/>
    </source>
</evidence>
<reference evidence="3 4" key="1">
    <citation type="submission" date="2019-02" db="EMBL/GenBank/DDBJ databases">
        <title>Deep-cultivation of Planctomycetes and their phenomic and genomic characterization uncovers novel biology.</title>
        <authorList>
            <person name="Wiegand S."/>
            <person name="Jogler M."/>
            <person name="Boedeker C."/>
            <person name="Pinto D."/>
            <person name="Vollmers J."/>
            <person name="Rivas-Marin E."/>
            <person name="Kohn T."/>
            <person name="Peeters S.H."/>
            <person name="Heuer A."/>
            <person name="Rast P."/>
            <person name="Oberbeckmann S."/>
            <person name="Bunk B."/>
            <person name="Jeske O."/>
            <person name="Meyerdierks A."/>
            <person name="Storesund J.E."/>
            <person name="Kallscheuer N."/>
            <person name="Luecker S."/>
            <person name="Lage O.M."/>
            <person name="Pohl T."/>
            <person name="Merkel B.J."/>
            <person name="Hornburger P."/>
            <person name="Mueller R.-W."/>
            <person name="Bruemmer F."/>
            <person name="Labrenz M."/>
            <person name="Spormann A.M."/>
            <person name="Op Den Camp H."/>
            <person name="Overmann J."/>
            <person name="Amann R."/>
            <person name="Jetten M.S.M."/>
            <person name="Mascher T."/>
            <person name="Medema M.H."/>
            <person name="Devos D.P."/>
            <person name="Kaster A.-K."/>
            <person name="Ovreas L."/>
            <person name="Rohde M."/>
            <person name="Galperin M.Y."/>
            <person name="Jogler C."/>
        </authorList>
    </citation>
    <scope>NUCLEOTIDE SEQUENCE [LARGE SCALE GENOMIC DNA]</scope>
    <source>
        <strain evidence="3 4">Pla144</strain>
    </source>
</reference>